<dbReference type="HAMAP" id="MF_00328">
    <property type="entry name" value="Guanylate_kinase"/>
    <property type="match status" value="1"/>
</dbReference>
<dbReference type="FunFam" id="3.30.63.10:FF:000005">
    <property type="entry name" value="Guanylate kinase"/>
    <property type="match status" value="1"/>
</dbReference>
<feature type="coiled-coil region" evidence="14">
    <location>
        <begin position="127"/>
        <end position="188"/>
    </location>
</feature>
<keyword evidence="14" id="KW-0175">Coiled coil</keyword>
<dbReference type="Pfam" id="PF00625">
    <property type="entry name" value="Guanylate_kin"/>
    <property type="match status" value="1"/>
</dbReference>
<dbReference type="EC" id="2.7.4.8" evidence="4 13"/>
<dbReference type="FunCoup" id="A0A1I2BJX0">
    <property type="interactions" value="450"/>
</dbReference>
<dbReference type="AlphaFoldDB" id="A0A1I2BJX0"/>
<evidence type="ECO:0000256" key="7">
    <source>
        <dbReference type="ARBA" id="ARBA00022679"/>
    </source>
</evidence>
<dbReference type="GO" id="GO:0005829">
    <property type="term" value="C:cytosol"/>
    <property type="evidence" value="ECO:0007669"/>
    <property type="project" value="TreeGrafter"/>
</dbReference>
<dbReference type="InterPro" id="IPR017665">
    <property type="entry name" value="Guanylate_kinase"/>
</dbReference>
<name>A0A1I2BJX0_9BACT</name>
<proteinExistence type="inferred from homology"/>
<organism evidence="16 17">
    <name type="scientific">Thermophagus xiamenensis</name>
    <dbReference type="NCBI Taxonomy" id="385682"/>
    <lineage>
        <taxon>Bacteria</taxon>
        <taxon>Pseudomonadati</taxon>
        <taxon>Bacteroidota</taxon>
        <taxon>Bacteroidia</taxon>
        <taxon>Marinilabiliales</taxon>
        <taxon>Marinilabiliaceae</taxon>
        <taxon>Thermophagus</taxon>
    </lineage>
</organism>
<evidence type="ECO:0000256" key="5">
    <source>
        <dbReference type="ARBA" id="ARBA00016296"/>
    </source>
</evidence>
<feature type="binding site" evidence="13">
    <location>
        <begin position="10"/>
        <end position="17"/>
    </location>
    <ligand>
        <name>ATP</name>
        <dbReference type="ChEBI" id="CHEBI:30616"/>
    </ligand>
</feature>
<dbReference type="InterPro" id="IPR008145">
    <property type="entry name" value="GK/Ca_channel_bsu"/>
</dbReference>
<dbReference type="SMART" id="SM00072">
    <property type="entry name" value="GuKc"/>
    <property type="match status" value="1"/>
</dbReference>
<evidence type="ECO:0000256" key="9">
    <source>
        <dbReference type="ARBA" id="ARBA00022777"/>
    </source>
</evidence>
<evidence type="ECO:0000256" key="8">
    <source>
        <dbReference type="ARBA" id="ARBA00022741"/>
    </source>
</evidence>
<sequence length="188" mass="21276">MAGKVIIFSAPSGSGKTTIIQTLIKKVPDLSFSISATNRPPRKNEKNGVDYYFIPTEQFRKKINNGEFLEWEEVYKGTYYGTLKSEIDRINQNGKVALLDVDVVGGTNIKKSYGSDALAIFIKPPSLQELEKRLRNRNTDSEAIIQKRLAKAEKELGYARFFDQIIVNNQLEEACHEAELLVKNFISQ</sequence>
<evidence type="ECO:0000256" key="1">
    <source>
        <dbReference type="ARBA" id="ARBA00003531"/>
    </source>
</evidence>
<evidence type="ECO:0000256" key="14">
    <source>
        <dbReference type="SAM" id="Coils"/>
    </source>
</evidence>
<comment type="similarity">
    <text evidence="3 13">Belongs to the guanylate kinase family.</text>
</comment>
<reference evidence="16 17" key="1">
    <citation type="submission" date="2016-10" db="EMBL/GenBank/DDBJ databases">
        <authorList>
            <person name="de Groot N.N."/>
        </authorList>
    </citation>
    <scope>NUCLEOTIDE SEQUENCE [LARGE SCALE GENOMIC DNA]</scope>
    <source>
        <strain evidence="16 17">DSM 19012</strain>
    </source>
</reference>
<evidence type="ECO:0000259" key="15">
    <source>
        <dbReference type="PROSITE" id="PS50052"/>
    </source>
</evidence>
<dbReference type="Proteomes" id="UP000181976">
    <property type="component" value="Unassembled WGS sequence"/>
</dbReference>
<dbReference type="PANTHER" id="PTHR23117:SF13">
    <property type="entry name" value="GUANYLATE KINASE"/>
    <property type="match status" value="1"/>
</dbReference>
<dbReference type="PANTHER" id="PTHR23117">
    <property type="entry name" value="GUANYLATE KINASE-RELATED"/>
    <property type="match status" value="1"/>
</dbReference>
<dbReference type="eggNOG" id="COG0194">
    <property type="taxonomic scope" value="Bacteria"/>
</dbReference>
<evidence type="ECO:0000256" key="13">
    <source>
        <dbReference type="HAMAP-Rule" id="MF_00328"/>
    </source>
</evidence>
<keyword evidence="6 13" id="KW-0963">Cytoplasm</keyword>
<dbReference type="PROSITE" id="PS50052">
    <property type="entry name" value="GUANYLATE_KINASE_2"/>
    <property type="match status" value="1"/>
</dbReference>
<gene>
    <name evidence="13" type="primary">gmk</name>
    <name evidence="16" type="ORF">SAMN05444380_11382</name>
</gene>
<evidence type="ECO:0000256" key="6">
    <source>
        <dbReference type="ARBA" id="ARBA00022490"/>
    </source>
</evidence>
<dbReference type="STRING" id="385682.SAMN05444380_11382"/>
<evidence type="ECO:0000313" key="16">
    <source>
        <dbReference type="EMBL" id="SFE56456.1"/>
    </source>
</evidence>
<dbReference type="Gene3D" id="3.40.50.300">
    <property type="entry name" value="P-loop containing nucleotide triphosphate hydrolases"/>
    <property type="match status" value="1"/>
</dbReference>
<comment type="subcellular location">
    <subcellularLocation>
        <location evidence="2 13">Cytoplasm</location>
    </subcellularLocation>
</comment>
<dbReference type="InterPro" id="IPR008144">
    <property type="entry name" value="Guanylate_kin-like_dom"/>
</dbReference>
<dbReference type="SUPFAM" id="SSF52540">
    <property type="entry name" value="P-loop containing nucleoside triphosphate hydrolases"/>
    <property type="match status" value="1"/>
</dbReference>
<evidence type="ECO:0000256" key="10">
    <source>
        <dbReference type="ARBA" id="ARBA00022840"/>
    </source>
</evidence>
<protein>
    <recommendedName>
        <fullName evidence="5 13">Guanylate kinase</fullName>
        <ecNumber evidence="4 13">2.7.4.8</ecNumber>
    </recommendedName>
    <alternativeName>
        <fullName evidence="11 13">GMP kinase</fullName>
    </alternativeName>
</protein>
<dbReference type="NCBIfam" id="TIGR03263">
    <property type="entry name" value="guanyl_kin"/>
    <property type="match status" value="1"/>
</dbReference>
<dbReference type="InterPro" id="IPR027417">
    <property type="entry name" value="P-loop_NTPase"/>
</dbReference>
<dbReference type="CDD" id="cd00071">
    <property type="entry name" value="GMPK"/>
    <property type="match status" value="1"/>
</dbReference>
<comment type="catalytic activity">
    <reaction evidence="12 13">
        <text>GMP + ATP = GDP + ADP</text>
        <dbReference type="Rhea" id="RHEA:20780"/>
        <dbReference type="ChEBI" id="CHEBI:30616"/>
        <dbReference type="ChEBI" id="CHEBI:58115"/>
        <dbReference type="ChEBI" id="CHEBI:58189"/>
        <dbReference type="ChEBI" id="CHEBI:456216"/>
        <dbReference type="EC" id="2.7.4.8"/>
    </reaction>
</comment>
<evidence type="ECO:0000256" key="2">
    <source>
        <dbReference type="ARBA" id="ARBA00004496"/>
    </source>
</evidence>
<keyword evidence="8 13" id="KW-0547">Nucleotide-binding</keyword>
<dbReference type="InParanoid" id="A0A1I2BJX0"/>
<dbReference type="EMBL" id="FONA01000013">
    <property type="protein sequence ID" value="SFE56456.1"/>
    <property type="molecule type" value="Genomic_DNA"/>
</dbReference>
<dbReference type="OrthoDB" id="9808150at2"/>
<evidence type="ECO:0000256" key="11">
    <source>
        <dbReference type="ARBA" id="ARBA00030128"/>
    </source>
</evidence>
<dbReference type="GO" id="GO:0004385">
    <property type="term" value="F:GMP kinase activity"/>
    <property type="evidence" value="ECO:0007669"/>
    <property type="project" value="UniProtKB-UniRule"/>
</dbReference>
<evidence type="ECO:0000256" key="3">
    <source>
        <dbReference type="ARBA" id="ARBA00005790"/>
    </source>
</evidence>
<dbReference type="RefSeq" id="WP_010528058.1">
    <property type="nucleotide sequence ID" value="NZ_AFSL01000071.1"/>
</dbReference>
<feature type="domain" description="Guanylate kinase-like" evidence="15">
    <location>
        <begin position="3"/>
        <end position="183"/>
    </location>
</feature>
<comment type="function">
    <text evidence="1 13">Essential for recycling GMP and indirectly, cGMP.</text>
</comment>
<keyword evidence="9 13" id="KW-0418">Kinase</keyword>
<dbReference type="GO" id="GO:0005524">
    <property type="term" value="F:ATP binding"/>
    <property type="evidence" value="ECO:0007669"/>
    <property type="project" value="UniProtKB-UniRule"/>
</dbReference>
<accession>A0A1I2BJX0</accession>
<keyword evidence="10 13" id="KW-0067">ATP-binding</keyword>
<evidence type="ECO:0000313" key="17">
    <source>
        <dbReference type="Proteomes" id="UP000181976"/>
    </source>
</evidence>
<keyword evidence="7 13" id="KW-0808">Transferase</keyword>
<evidence type="ECO:0000256" key="12">
    <source>
        <dbReference type="ARBA" id="ARBA00048594"/>
    </source>
</evidence>
<evidence type="ECO:0000256" key="4">
    <source>
        <dbReference type="ARBA" id="ARBA00012961"/>
    </source>
</evidence>
<dbReference type="Gene3D" id="3.30.63.10">
    <property type="entry name" value="Guanylate Kinase phosphate binding domain"/>
    <property type="match status" value="1"/>
</dbReference>
<keyword evidence="17" id="KW-1185">Reference proteome</keyword>